<dbReference type="InterPro" id="IPR029063">
    <property type="entry name" value="SAM-dependent_MTases_sf"/>
</dbReference>
<evidence type="ECO:0008006" key="4">
    <source>
        <dbReference type="Google" id="ProtNLM"/>
    </source>
</evidence>
<keyword evidence="1" id="KW-1133">Transmembrane helix</keyword>
<evidence type="ECO:0000313" key="2">
    <source>
        <dbReference type="Proteomes" id="UP000887575"/>
    </source>
</evidence>
<keyword evidence="2" id="KW-1185">Reference proteome</keyword>
<sequence>MKRHSRQLFIRLLSFFVLASLILWMFVSIGFFTGKTRDELEDAVIERSPILVHSFCGKFKTCYKIIDTARRNGETFEIWRDMVPDDLTDGTLTRVWLSPPVDLSFKNVDTSRWNVNKRVMVTPVMMYMITSGYMLEILNYHSLNQILTFGLGGGALQHYVSQLDFQFNLTTIEIDPNIIEASQKFFDFEENENNHVIAADGIVLSERLKEEGFTFDFIILDASTTGDASKELICPIEEFLGEKIISTMSELVSPKGGIAVNIYALKNQKKHEERLKSLFAQHFASCLLLRYSEEQQLLVCSHRDGWNWESGRQRLFNNLLIHEKRIGIPIAENLMKLN</sequence>
<evidence type="ECO:0000313" key="3">
    <source>
        <dbReference type="WBParaSite" id="MBELARI_LOCUS17007"/>
    </source>
</evidence>
<feature type="transmembrane region" description="Helical" evidence="1">
    <location>
        <begin position="12"/>
        <end position="32"/>
    </location>
</feature>
<dbReference type="WBParaSite" id="MBELARI_LOCUS17007">
    <property type="protein sequence ID" value="MBELARI_LOCUS17007"/>
    <property type="gene ID" value="MBELARI_LOCUS17007"/>
</dbReference>
<dbReference type="Proteomes" id="UP000887575">
    <property type="component" value="Unassembled WGS sequence"/>
</dbReference>
<evidence type="ECO:0000256" key="1">
    <source>
        <dbReference type="SAM" id="Phobius"/>
    </source>
</evidence>
<name>A0AAF3ES96_9BILA</name>
<dbReference type="AlphaFoldDB" id="A0AAF3ES96"/>
<keyword evidence="1" id="KW-0472">Membrane</keyword>
<reference evidence="3" key="1">
    <citation type="submission" date="2024-02" db="UniProtKB">
        <authorList>
            <consortium name="WormBaseParasite"/>
        </authorList>
    </citation>
    <scope>IDENTIFICATION</scope>
</reference>
<organism evidence="2 3">
    <name type="scientific">Mesorhabditis belari</name>
    <dbReference type="NCBI Taxonomy" id="2138241"/>
    <lineage>
        <taxon>Eukaryota</taxon>
        <taxon>Metazoa</taxon>
        <taxon>Ecdysozoa</taxon>
        <taxon>Nematoda</taxon>
        <taxon>Chromadorea</taxon>
        <taxon>Rhabditida</taxon>
        <taxon>Rhabditina</taxon>
        <taxon>Rhabditomorpha</taxon>
        <taxon>Rhabditoidea</taxon>
        <taxon>Rhabditidae</taxon>
        <taxon>Mesorhabditinae</taxon>
        <taxon>Mesorhabditis</taxon>
    </lineage>
</organism>
<accession>A0AAF3ES96</accession>
<protein>
    <recommendedName>
        <fullName evidence="4">Spermine synthase</fullName>
    </recommendedName>
</protein>
<keyword evidence="1" id="KW-0812">Transmembrane</keyword>
<dbReference type="SUPFAM" id="SSF53335">
    <property type="entry name" value="S-adenosyl-L-methionine-dependent methyltransferases"/>
    <property type="match status" value="1"/>
</dbReference>
<dbReference type="Pfam" id="PF01564">
    <property type="entry name" value="Spermine_synth"/>
    <property type="match status" value="1"/>
</dbReference>
<proteinExistence type="predicted"/>
<dbReference type="Gene3D" id="3.40.50.150">
    <property type="entry name" value="Vaccinia Virus protein VP39"/>
    <property type="match status" value="1"/>
</dbReference>